<sequence>MVLREQGVPVAERTYRGWKRAQPSQRDIDDAHLIEAIRAARVGDKGEPTPESLYGRRKMTALLRGSINSTWSVSVSPTLGHSGGNSLVPVGGHATAGSPDMCG</sequence>
<dbReference type="KEGG" id="malk:MalAC0309_0929"/>
<dbReference type="AlphaFoldDB" id="A0A0U5CEX5"/>
<reference evidence="3" key="1">
    <citation type="submission" date="2015-12" db="EMBL/GenBank/DDBJ databases">
        <authorList>
            <person name="Shamseldin A."/>
            <person name="Moawad H."/>
            <person name="Abd El-Rahim W.M."/>
            <person name="Sadowsky M.J."/>
        </authorList>
    </citation>
    <scope>NUCLEOTIDE SEQUENCE [LARGE SCALE GENOMIC DNA]</scope>
    <source>
        <strain evidence="3">JAM AC0309</strain>
    </source>
</reference>
<dbReference type="OrthoDB" id="4281720at2"/>
<proteinExistence type="predicted"/>
<evidence type="ECO:0000256" key="1">
    <source>
        <dbReference type="SAM" id="MobiDB-lite"/>
    </source>
</evidence>
<evidence type="ECO:0000313" key="2">
    <source>
        <dbReference type="EMBL" id="BAU31794.1"/>
    </source>
</evidence>
<evidence type="ECO:0000313" key="3">
    <source>
        <dbReference type="Proteomes" id="UP000218965"/>
    </source>
</evidence>
<reference evidence="2 3" key="2">
    <citation type="submission" date="2016-01" db="EMBL/GenBank/DDBJ databases">
        <title>Microcella alkaliphila JAM AC0309 whole genome shotgun sequence.</title>
        <authorList>
            <person name="Kurata A."/>
            <person name="Hirose Y."/>
            <person name="Kishimoto N."/>
            <person name="Kobayashi T."/>
        </authorList>
    </citation>
    <scope>NUCLEOTIDE SEQUENCE [LARGE SCALE GENOMIC DNA]</scope>
    <source>
        <strain evidence="2 3">JAM AC0309</strain>
    </source>
</reference>
<feature type="region of interest" description="Disordered" evidence="1">
    <location>
        <begin position="80"/>
        <end position="103"/>
    </location>
</feature>
<protein>
    <submittedName>
        <fullName evidence="2">Uncharacterized protein</fullName>
    </submittedName>
</protein>
<dbReference type="RefSeq" id="WP_150129191.1">
    <property type="nucleotide sequence ID" value="NZ_AP017315.1"/>
</dbReference>
<accession>A0A0U5CEX5</accession>
<organism evidence="2 3">
    <name type="scientific">Microcella alkaliphila</name>
    <dbReference type="NCBI Taxonomy" id="279828"/>
    <lineage>
        <taxon>Bacteria</taxon>
        <taxon>Bacillati</taxon>
        <taxon>Actinomycetota</taxon>
        <taxon>Actinomycetes</taxon>
        <taxon>Micrococcales</taxon>
        <taxon>Microbacteriaceae</taxon>
        <taxon>Microcella</taxon>
    </lineage>
</organism>
<name>A0A0U5CEX5_9MICO</name>
<dbReference type="EMBL" id="AP017315">
    <property type="protein sequence ID" value="BAU31794.1"/>
    <property type="molecule type" value="Genomic_DNA"/>
</dbReference>
<dbReference type="Proteomes" id="UP000218965">
    <property type="component" value="Chromosome"/>
</dbReference>
<gene>
    <name evidence="2" type="ORF">MalAC0309_0929</name>
</gene>